<dbReference type="GO" id="GO:0005634">
    <property type="term" value="C:nucleus"/>
    <property type="evidence" value="ECO:0007669"/>
    <property type="project" value="TreeGrafter"/>
</dbReference>
<organism evidence="13 14">
    <name type="scientific">Cystoisospora suis</name>
    <dbReference type="NCBI Taxonomy" id="483139"/>
    <lineage>
        <taxon>Eukaryota</taxon>
        <taxon>Sar</taxon>
        <taxon>Alveolata</taxon>
        <taxon>Apicomplexa</taxon>
        <taxon>Conoidasida</taxon>
        <taxon>Coccidia</taxon>
        <taxon>Eucoccidiorida</taxon>
        <taxon>Eimeriorina</taxon>
        <taxon>Sarcocystidae</taxon>
        <taxon>Cystoisospora</taxon>
    </lineage>
</organism>
<dbReference type="EMBL" id="MIGC01005482">
    <property type="protein sequence ID" value="PHJ16909.1"/>
    <property type="molecule type" value="Genomic_DNA"/>
</dbReference>
<evidence type="ECO:0000256" key="6">
    <source>
        <dbReference type="ARBA" id="ARBA00038543"/>
    </source>
</evidence>
<evidence type="ECO:0000256" key="10">
    <source>
        <dbReference type="PROSITE-ProRule" id="PRU10141"/>
    </source>
</evidence>
<sequence length="463" mass="49830">MTLLPAPALAEGPAPGDSGRTSDVHTAAARNADCVPDSTNGVSLERDDPPRLKPRGGVPGTPLEMSSPSNTSLVNASGANASQPNRGPVQAHAPRRDESLVRGRRRYEQCDAFLGEGTYGRVEKAKDLLSGQVVAIKKVRVGNDATLKTGSSSGDRVLLRQNVGNAGLHFTTVRELKVMRELRGELNVMSVLDLYVDREFICLVMELMHGDLKKLAESKIRLSVQHVKCIMLQLLRGLHALHRRQICHRDLAPANIFINRSGICKVADFGLSRSFGCPGLAQPVGSDGAAEPSGIAAPVAVSRKELMTAKVVTLWYRPPELLFGADRYGPAVDMWSVGCIMAELLTGTALFPGLNEVDQLSRIFSLRGTPAAPSCRDAVGSSGLWPGAAALPSFFPFGLTPAKSLRTVLPFCCNDSLDLLDQLLQVDPSKRVSAADALTHRWFHQAPKACEPRDLSVHLLGKF</sequence>
<evidence type="ECO:0000259" key="12">
    <source>
        <dbReference type="PROSITE" id="PS50011"/>
    </source>
</evidence>
<evidence type="ECO:0000313" key="14">
    <source>
        <dbReference type="Proteomes" id="UP000221165"/>
    </source>
</evidence>
<keyword evidence="14" id="KW-1185">Reference proteome</keyword>
<dbReference type="AlphaFoldDB" id="A0A2C6KIG9"/>
<evidence type="ECO:0000256" key="4">
    <source>
        <dbReference type="ARBA" id="ARBA00022777"/>
    </source>
</evidence>
<dbReference type="SMART" id="SM00219">
    <property type="entry name" value="TyrKc"/>
    <property type="match status" value="1"/>
</dbReference>
<keyword evidence="4 13" id="KW-0418">Kinase</keyword>
<dbReference type="PANTHER" id="PTHR24056">
    <property type="entry name" value="CELL DIVISION PROTEIN KINASE"/>
    <property type="match status" value="1"/>
</dbReference>
<keyword evidence="2" id="KW-0808">Transferase</keyword>
<feature type="compositionally biased region" description="Polar residues" evidence="11">
    <location>
        <begin position="64"/>
        <end position="85"/>
    </location>
</feature>
<gene>
    <name evidence="13" type="ORF">CSUI_009271</name>
</gene>
<dbReference type="InterPro" id="IPR020635">
    <property type="entry name" value="Tyr_kinase_cat_dom"/>
</dbReference>
<dbReference type="InterPro" id="IPR008266">
    <property type="entry name" value="Tyr_kinase_AS"/>
</dbReference>
<dbReference type="GO" id="GO:0005524">
    <property type="term" value="F:ATP binding"/>
    <property type="evidence" value="ECO:0007669"/>
    <property type="project" value="UniProtKB-UniRule"/>
</dbReference>
<name>A0A2C6KIG9_9APIC</name>
<evidence type="ECO:0000256" key="1">
    <source>
        <dbReference type="ARBA" id="ARBA00022527"/>
    </source>
</evidence>
<dbReference type="PROSITE" id="PS50011">
    <property type="entry name" value="PROTEIN_KINASE_DOM"/>
    <property type="match status" value="1"/>
</dbReference>
<comment type="subunit">
    <text evidence="6">May form a complex composed of at least the catalytic subunit CRK2 and a cyclin.</text>
</comment>
<dbReference type="SUPFAM" id="SSF56112">
    <property type="entry name" value="Protein kinase-like (PK-like)"/>
    <property type="match status" value="1"/>
</dbReference>
<feature type="binding site" evidence="10">
    <location>
        <position position="138"/>
    </location>
    <ligand>
        <name>ATP</name>
        <dbReference type="ChEBI" id="CHEBI:30616"/>
    </ligand>
</feature>
<dbReference type="Proteomes" id="UP000221165">
    <property type="component" value="Unassembled WGS sequence"/>
</dbReference>
<dbReference type="GO" id="GO:0004674">
    <property type="term" value="F:protein serine/threonine kinase activity"/>
    <property type="evidence" value="ECO:0007669"/>
    <property type="project" value="UniProtKB-KW"/>
</dbReference>
<dbReference type="InterPro" id="IPR011009">
    <property type="entry name" value="Kinase-like_dom_sf"/>
</dbReference>
<evidence type="ECO:0000256" key="8">
    <source>
        <dbReference type="ARBA" id="ARBA00041902"/>
    </source>
</evidence>
<dbReference type="Gene3D" id="3.30.200.20">
    <property type="entry name" value="Phosphorylase Kinase, domain 1"/>
    <property type="match status" value="1"/>
</dbReference>
<dbReference type="VEuPathDB" id="ToxoDB:CSUI_009271"/>
<dbReference type="InterPro" id="IPR000719">
    <property type="entry name" value="Prot_kinase_dom"/>
</dbReference>
<dbReference type="GO" id="GO:0007346">
    <property type="term" value="P:regulation of mitotic cell cycle"/>
    <property type="evidence" value="ECO:0007669"/>
    <property type="project" value="TreeGrafter"/>
</dbReference>
<dbReference type="GeneID" id="94432598"/>
<evidence type="ECO:0000256" key="2">
    <source>
        <dbReference type="ARBA" id="ARBA00022679"/>
    </source>
</evidence>
<evidence type="ECO:0000256" key="3">
    <source>
        <dbReference type="ARBA" id="ARBA00022741"/>
    </source>
</evidence>
<evidence type="ECO:0000256" key="9">
    <source>
        <dbReference type="ARBA" id="ARBA00042858"/>
    </source>
</evidence>
<evidence type="ECO:0000256" key="5">
    <source>
        <dbReference type="ARBA" id="ARBA00022840"/>
    </source>
</evidence>
<comment type="caution">
    <text evidence="13">The sequence shown here is derived from an EMBL/GenBank/DDBJ whole genome shotgun (WGS) entry which is preliminary data.</text>
</comment>
<dbReference type="OrthoDB" id="1732493at2759"/>
<feature type="domain" description="Protein kinase" evidence="12">
    <location>
        <begin position="108"/>
        <end position="443"/>
    </location>
</feature>
<feature type="compositionally biased region" description="Low complexity" evidence="11">
    <location>
        <begin position="1"/>
        <end position="16"/>
    </location>
</feature>
<dbReference type="GO" id="GO:0004713">
    <property type="term" value="F:protein tyrosine kinase activity"/>
    <property type="evidence" value="ECO:0007669"/>
    <property type="project" value="InterPro"/>
</dbReference>
<dbReference type="PANTHER" id="PTHR24056:SF107">
    <property type="entry name" value="CYCLIN-DEPENDENT KINASE 11A-RELATED"/>
    <property type="match status" value="1"/>
</dbReference>
<dbReference type="InterPro" id="IPR050108">
    <property type="entry name" value="CDK"/>
</dbReference>
<evidence type="ECO:0000313" key="13">
    <source>
        <dbReference type="EMBL" id="PHJ16909.1"/>
    </source>
</evidence>
<dbReference type="Gene3D" id="1.10.510.10">
    <property type="entry name" value="Transferase(Phosphotransferase) domain 1"/>
    <property type="match status" value="1"/>
</dbReference>
<evidence type="ECO:0000256" key="11">
    <source>
        <dbReference type="SAM" id="MobiDB-lite"/>
    </source>
</evidence>
<dbReference type="RefSeq" id="XP_067918634.1">
    <property type="nucleotide sequence ID" value="XM_068069387.1"/>
</dbReference>
<dbReference type="PROSITE" id="PS00109">
    <property type="entry name" value="PROTEIN_KINASE_TYR"/>
    <property type="match status" value="1"/>
</dbReference>
<accession>A0A2C6KIG9</accession>
<dbReference type="Pfam" id="PF00069">
    <property type="entry name" value="Pkinase"/>
    <property type="match status" value="1"/>
</dbReference>
<reference evidence="13 14" key="1">
    <citation type="journal article" date="2017" name="Int. J. Parasitol.">
        <title>The genome of the protozoan parasite Cystoisospora suis and a reverse vaccinology approach to identify vaccine candidates.</title>
        <authorList>
            <person name="Palmieri N."/>
            <person name="Shrestha A."/>
            <person name="Ruttkowski B."/>
            <person name="Beck T."/>
            <person name="Vogl C."/>
            <person name="Tomley F."/>
            <person name="Blake D.P."/>
            <person name="Joachim A."/>
        </authorList>
    </citation>
    <scope>NUCLEOTIDE SEQUENCE [LARGE SCALE GENOMIC DNA]</scope>
    <source>
        <strain evidence="13 14">Wien I</strain>
    </source>
</reference>
<protein>
    <recommendedName>
        <fullName evidence="7">Cyclin-dependent kinase 2 homolog</fullName>
    </recommendedName>
    <alternativeName>
        <fullName evidence="8">Cell division control protein 2 homolog</fullName>
    </alternativeName>
    <alternativeName>
        <fullName evidence="9">cdc2-related kinase 2</fullName>
    </alternativeName>
</protein>
<dbReference type="InterPro" id="IPR017441">
    <property type="entry name" value="Protein_kinase_ATP_BS"/>
</dbReference>
<keyword evidence="5 10" id="KW-0067">ATP-binding</keyword>
<dbReference type="PROSITE" id="PS00107">
    <property type="entry name" value="PROTEIN_KINASE_ATP"/>
    <property type="match status" value="1"/>
</dbReference>
<keyword evidence="1" id="KW-0723">Serine/threonine-protein kinase</keyword>
<evidence type="ECO:0000256" key="7">
    <source>
        <dbReference type="ARBA" id="ARBA00039612"/>
    </source>
</evidence>
<keyword evidence="3 10" id="KW-0547">Nucleotide-binding</keyword>
<proteinExistence type="predicted"/>
<feature type="region of interest" description="Disordered" evidence="11">
    <location>
        <begin position="1"/>
        <end position="102"/>
    </location>
</feature>